<dbReference type="OrthoDB" id="8960697at2"/>
<dbReference type="AlphaFoldDB" id="A0A1I4WNK8"/>
<feature type="domain" description="J" evidence="2">
    <location>
        <begin position="6"/>
        <end position="71"/>
    </location>
</feature>
<dbReference type="Gene3D" id="1.10.287.110">
    <property type="entry name" value="DnaJ domain"/>
    <property type="match status" value="1"/>
</dbReference>
<dbReference type="SMART" id="SM00271">
    <property type="entry name" value="DnaJ"/>
    <property type="match status" value="1"/>
</dbReference>
<evidence type="ECO:0000313" key="3">
    <source>
        <dbReference type="EMBL" id="SFN14730.1"/>
    </source>
</evidence>
<keyword evidence="4" id="KW-1185">Reference proteome</keyword>
<gene>
    <name evidence="3" type="ORF">SAMN05421863_11145</name>
</gene>
<accession>A0A1I4WNK8</accession>
<keyword evidence="1" id="KW-0812">Transmembrane</keyword>
<name>A0A1I4WNK8_9PROT</name>
<dbReference type="PRINTS" id="PR00625">
    <property type="entry name" value="JDOMAIN"/>
</dbReference>
<dbReference type="Proteomes" id="UP000183287">
    <property type="component" value="Unassembled WGS sequence"/>
</dbReference>
<dbReference type="RefSeq" id="WP_074907274.1">
    <property type="nucleotide sequence ID" value="NZ_FOUB01000114.1"/>
</dbReference>
<dbReference type="PANTHER" id="PTHR44825">
    <property type="match status" value="1"/>
</dbReference>
<dbReference type="PANTHER" id="PTHR44825:SF1">
    <property type="entry name" value="DNAJ HOMOLOG SUBFAMILY C MEMBER 4"/>
    <property type="match status" value="1"/>
</dbReference>
<dbReference type="InterPro" id="IPR052763">
    <property type="entry name" value="DnaJ_C4"/>
</dbReference>
<evidence type="ECO:0000256" key="1">
    <source>
        <dbReference type="SAM" id="Phobius"/>
    </source>
</evidence>
<organism evidence="3 4">
    <name type="scientific">Nitrosomonas communis</name>
    <dbReference type="NCBI Taxonomy" id="44574"/>
    <lineage>
        <taxon>Bacteria</taxon>
        <taxon>Pseudomonadati</taxon>
        <taxon>Pseudomonadota</taxon>
        <taxon>Betaproteobacteria</taxon>
        <taxon>Nitrosomonadales</taxon>
        <taxon>Nitrosomonadaceae</taxon>
        <taxon>Nitrosomonas</taxon>
    </lineage>
</organism>
<dbReference type="Pfam" id="PF00226">
    <property type="entry name" value="DnaJ"/>
    <property type="match status" value="1"/>
</dbReference>
<dbReference type="InterPro" id="IPR001623">
    <property type="entry name" value="DnaJ_domain"/>
</dbReference>
<evidence type="ECO:0000313" key="4">
    <source>
        <dbReference type="Proteomes" id="UP000183287"/>
    </source>
</evidence>
<proteinExistence type="predicted"/>
<evidence type="ECO:0000259" key="2">
    <source>
        <dbReference type="PROSITE" id="PS50076"/>
    </source>
</evidence>
<keyword evidence="1" id="KW-1133">Transmembrane helix</keyword>
<feature type="transmembrane region" description="Helical" evidence="1">
    <location>
        <begin position="114"/>
        <end position="132"/>
    </location>
</feature>
<dbReference type="PROSITE" id="PS50076">
    <property type="entry name" value="DNAJ_2"/>
    <property type="match status" value="1"/>
</dbReference>
<protein>
    <submittedName>
        <fullName evidence="3">DnaJ domain-containing protein</fullName>
    </submittedName>
</protein>
<sequence length="292" mass="33518">MAKIHTHYDNLKVSRNAPPEIIRAAYKTLSQRFHPDKNLGNTEAVRIMVIINTSYDVLSKPNRRREHDQWIAQQELNAAQAEYITRQSRFTSKTPPVHSSSISRINTRGILAHIFRYSIPYGLIGLFLWNWITEKPSTPLERKHYNAEPPPFQLNYVRPSTAPNGQPWPVFASYVKGGKPLHSDILSTITVENSQNDSDVFVKLVSLGCVEAYPLRQFYIPAFGSFTMSKITAGSYDICYRNLSNVDLSRSDSFNIEEIRTFRNTQYSNFTTMLHKDQQGNMQAYDLSEAEF</sequence>
<dbReference type="EMBL" id="FOUB01000114">
    <property type="protein sequence ID" value="SFN14730.1"/>
    <property type="molecule type" value="Genomic_DNA"/>
</dbReference>
<reference evidence="4" key="1">
    <citation type="submission" date="2016-10" db="EMBL/GenBank/DDBJ databases">
        <authorList>
            <person name="Varghese N."/>
            <person name="Submissions S."/>
        </authorList>
    </citation>
    <scope>NUCLEOTIDE SEQUENCE [LARGE SCALE GENOMIC DNA]</scope>
    <source>
        <strain evidence="4">Nm44</strain>
    </source>
</reference>
<keyword evidence="1" id="KW-0472">Membrane</keyword>
<dbReference type="CDD" id="cd06257">
    <property type="entry name" value="DnaJ"/>
    <property type="match status" value="1"/>
</dbReference>
<dbReference type="SUPFAM" id="SSF46565">
    <property type="entry name" value="Chaperone J-domain"/>
    <property type="match status" value="1"/>
</dbReference>
<dbReference type="InterPro" id="IPR036869">
    <property type="entry name" value="J_dom_sf"/>
</dbReference>